<name>A0ABT7E4J9_9NEIS</name>
<proteinExistence type="predicted"/>
<evidence type="ECO:0000313" key="2">
    <source>
        <dbReference type="Proteomes" id="UP001172778"/>
    </source>
</evidence>
<sequence length="88" mass="9770">MSSALSPAQVFLAVEPVDIRLGVDGLSLRVQQSLGRTPTDGSAYAFRNRAGNRIKLLVWDGNGVWLCVRRLHTGRFVWPQSSDQLFTL</sequence>
<dbReference type="InterPro" id="IPR008878">
    <property type="entry name" value="Transposase_IS66_Orf2"/>
</dbReference>
<keyword evidence="2" id="KW-1185">Reference proteome</keyword>
<dbReference type="Pfam" id="PF05717">
    <property type="entry name" value="TnpB_IS66"/>
    <property type="match status" value="1"/>
</dbReference>
<gene>
    <name evidence="1" type="primary">tnpB</name>
    <name evidence="1" type="ORF">PZA18_24550</name>
</gene>
<protein>
    <submittedName>
        <fullName evidence="1">IS66 family insertion sequence element accessory protein TnpB</fullName>
    </submittedName>
</protein>
<reference evidence="1" key="1">
    <citation type="submission" date="2023-03" db="EMBL/GenBank/DDBJ databases">
        <title>Chitinimonas shenzhenensis gen. nov., sp. nov., a novel member of family Burkholderiaceae isolated from activated sludge collected in Shen Zhen, China.</title>
        <authorList>
            <person name="Wang X."/>
        </authorList>
    </citation>
    <scope>NUCLEOTIDE SEQUENCE</scope>
    <source>
        <strain evidence="1">DQS-5</strain>
    </source>
</reference>
<dbReference type="PANTHER" id="PTHR36455">
    <property type="match status" value="1"/>
</dbReference>
<feature type="non-terminal residue" evidence="1">
    <location>
        <position position="88"/>
    </location>
</feature>
<dbReference type="PANTHER" id="PTHR36455:SF1">
    <property type="entry name" value="BLR8292 PROTEIN"/>
    <property type="match status" value="1"/>
</dbReference>
<dbReference type="Proteomes" id="UP001172778">
    <property type="component" value="Unassembled WGS sequence"/>
</dbReference>
<organism evidence="1 2">
    <name type="scientific">Parachitinimonas caeni</name>
    <dbReference type="NCBI Taxonomy" id="3031301"/>
    <lineage>
        <taxon>Bacteria</taxon>
        <taxon>Pseudomonadati</taxon>
        <taxon>Pseudomonadota</taxon>
        <taxon>Betaproteobacteria</taxon>
        <taxon>Neisseriales</taxon>
        <taxon>Chitinibacteraceae</taxon>
        <taxon>Parachitinimonas</taxon>
    </lineage>
</organism>
<dbReference type="NCBIfam" id="NF033819">
    <property type="entry name" value="IS66_TnpB"/>
    <property type="match status" value="1"/>
</dbReference>
<evidence type="ECO:0000313" key="1">
    <source>
        <dbReference type="EMBL" id="MDK2127211.1"/>
    </source>
</evidence>
<comment type="caution">
    <text evidence="1">The sequence shown here is derived from an EMBL/GenBank/DDBJ whole genome shotgun (WGS) entry which is preliminary data.</text>
</comment>
<dbReference type="EMBL" id="JARRAF010000248">
    <property type="protein sequence ID" value="MDK2127211.1"/>
    <property type="molecule type" value="Genomic_DNA"/>
</dbReference>
<accession>A0ABT7E4J9</accession>
<dbReference type="RefSeq" id="WP_284103502.1">
    <property type="nucleotide sequence ID" value="NZ_JARRAF010000248.1"/>
</dbReference>